<gene>
    <name evidence="1" type="ORF">HDG40_004898</name>
</gene>
<comment type="caution">
    <text evidence="1">The sequence shown here is derived from an EMBL/GenBank/DDBJ whole genome shotgun (WGS) entry which is preliminary data.</text>
</comment>
<name>A0A7W8QB47_PARAM</name>
<dbReference type="AlphaFoldDB" id="A0A7W8QB47"/>
<evidence type="ECO:0000313" key="2">
    <source>
        <dbReference type="Proteomes" id="UP000592780"/>
    </source>
</evidence>
<protein>
    <submittedName>
        <fullName evidence="1">Uncharacterized protein</fullName>
    </submittedName>
</protein>
<sequence length="34" mass="3826">MQHPIARRAVPTIVREHQQLSAVVNGMTQLVDET</sequence>
<accession>A0A7W8QB47</accession>
<organism evidence="1 2">
    <name type="scientific">Paraburkholderia atlantica</name>
    <dbReference type="NCBI Taxonomy" id="2654982"/>
    <lineage>
        <taxon>Bacteria</taxon>
        <taxon>Pseudomonadati</taxon>
        <taxon>Pseudomonadota</taxon>
        <taxon>Betaproteobacteria</taxon>
        <taxon>Burkholderiales</taxon>
        <taxon>Burkholderiaceae</taxon>
        <taxon>Paraburkholderia</taxon>
    </lineage>
</organism>
<keyword evidence="2" id="KW-1185">Reference proteome</keyword>
<reference evidence="1 2" key="1">
    <citation type="submission" date="2020-08" db="EMBL/GenBank/DDBJ databases">
        <title>Genomic Encyclopedia of Type Strains, Phase IV (KMG-V): Genome sequencing to study the core and pangenomes of soil and plant-associated prokaryotes.</title>
        <authorList>
            <person name="Whitman W."/>
        </authorList>
    </citation>
    <scope>NUCLEOTIDE SEQUENCE [LARGE SCALE GENOMIC DNA]</scope>
    <source>
        <strain evidence="1 2">JPY158</strain>
    </source>
</reference>
<evidence type="ECO:0000313" key="1">
    <source>
        <dbReference type="EMBL" id="MBB5426719.1"/>
    </source>
</evidence>
<proteinExistence type="predicted"/>
<dbReference type="Proteomes" id="UP000592780">
    <property type="component" value="Unassembled WGS sequence"/>
</dbReference>
<dbReference type="EMBL" id="JACHDD010000008">
    <property type="protein sequence ID" value="MBB5426719.1"/>
    <property type="molecule type" value="Genomic_DNA"/>
</dbReference>